<organism evidence="1 2">
    <name type="scientific">Phlebiopsis gigantea (strain 11061_1 CR5-6)</name>
    <name type="common">White-rot fungus</name>
    <name type="synonym">Peniophora gigantea</name>
    <dbReference type="NCBI Taxonomy" id="745531"/>
    <lineage>
        <taxon>Eukaryota</taxon>
        <taxon>Fungi</taxon>
        <taxon>Dikarya</taxon>
        <taxon>Basidiomycota</taxon>
        <taxon>Agaricomycotina</taxon>
        <taxon>Agaricomycetes</taxon>
        <taxon>Polyporales</taxon>
        <taxon>Phanerochaetaceae</taxon>
        <taxon>Phlebiopsis</taxon>
    </lineage>
</organism>
<dbReference type="EMBL" id="KN840503">
    <property type="protein sequence ID" value="KIP07123.1"/>
    <property type="molecule type" value="Genomic_DNA"/>
</dbReference>
<dbReference type="Proteomes" id="UP000053257">
    <property type="component" value="Unassembled WGS sequence"/>
</dbReference>
<sequence>MQSAAHARRSKTRLCLTIRRYCSSHASEISVPKSGGIIAPRPVHYLRCLDRGRSRTSLSRFNSSQFIYDIAQPWELVLLCCISSWAYTRQSPSWRLNLSRNQISIGKSAKTPQTKSRIIAKLREDTWIMSIIIA</sequence>
<name>A0A0C3PL36_PHLG1</name>
<evidence type="ECO:0000313" key="1">
    <source>
        <dbReference type="EMBL" id="KIP07123.1"/>
    </source>
</evidence>
<keyword evidence="2" id="KW-1185">Reference proteome</keyword>
<protein>
    <submittedName>
        <fullName evidence="1">Uncharacterized protein</fullName>
    </submittedName>
</protein>
<evidence type="ECO:0000313" key="2">
    <source>
        <dbReference type="Proteomes" id="UP000053257"/>
    </source>
</evidence>
<dbReference type="HOGENOM" id="CLU_1896975_0_0_1"/>
<dbReference type="AlphaFoldDB" id="A0A0C3PL36"/>
<gene>
    <name evidence="1" type="ORF">PHLGIDRAFT_430643</name>
</gene>
<reference evidence="1 2" key="1">
    <citation type="journal article" date="2014" name="PLoS Genet.">
        <title>Analysis of the Phlebiopsis gigantea genome, transcriptome and secretome provides insight into its pioneer colonization strategies of wood.</title>
        <authorList>
            <person name="Hori C."/>
            <person name="Ishida T."/>
            <person name="Igarashi K."/>
            <person name="Samejima M."/>
            <person name="Suzuki H."/>
            <person name="Master E."/>
            <person name="Ferreira P."/>
            <person name="Ruiz-Duenas F.J."/>
            <person name="Held B."/>
            <person name="Canessa P."/>
            <person name="Larrondo L.F."/>
            <person name="Schmoll M."/>
            <person name="Druzhinina I.S."/>
            <person name="Kubicek C.P."/>
            <person name="Gaskell J.A."/>
            <person name="Kersten P."/>
            <person name="St John F."/>
            <person name="Glasner J."/>
            <person name="Sabat G."/>
            <person name="Splinter BonDurant S."/>
            <person name="Syed K."/>
            <person name="Yadav J."/>
            <person name="Mgbeahuruike A.C."/>
            <person name="Kovalchuk A."/>
            <person name="Asiegbu F.O."/>
            <person name="Lackner G."/>
            <person name="Hoffmeister D."/>
            <person name="Rencoret J."/>
            <person name="Gutierrez A."/>
            <person name="Sun H."/>
            <person name="Lindquist E."/>
            <person name="Barry K."/>
            <person name="Riley R."/>
            <person name="Grigoriev I.V."/>
            <person name="Henrissat B."/>
            <person name="Kues U."/>
            <person name="Berka R.M."/>
            <person name="Martinez A.T."/>
            <person name="Covert S.F."/>
            <person name="Blanchette R.A."/>
            <person name="Cullen D."/>
        </authorList>
    </citation>
    <scope>NUCLEOTIDE SEQUENCE [LARGE SCALE GENOMIC DNA]</scope>
    <source>
        <strain evidence="1 2">11061_1 CR5-6</strain>
    </source>
</reference>
<proteinExistence type="predicted"/>
<accession>A0A0C3PL36</accession>